<feature type="domain" description="GH15-like" evidence="1">
    <location>
        <begin position="272"/>
        <end position="640"/>
    </location>
</feature>
<dbReference type="RefSeq" id="WP_249861809.1">
    <property type="nucleotide sequence ID" value="NZ_CP027059.1"/>
</dbReference>
<reference evidence="2" key="2">
    <citation type="journal article" date="2021" name="J Anim Sci Technol">
        <title>Complete genome sequence of Paenibacillus konkukensis sp. nov. SK3146 as a potential probiotic strain.</title>
        <authorList>
            <person name="Jung H.I."/>
            <person name="Park S."/>
            <person name="Niu K.M."/>
            <person name="Lee S.W."/>
            <person name="Kothari D."/>
            <person name="Yi K.J."/>
            <person name="Kim S.K."/>
        </authorList>
    </citation>
    <scope>NUCLEOTIDE SEQUENCE</scope>
    <source>
        <strain evidence="2">SK3146</strain>
    </source>
</reference>
<organism evidence="2 3">
    <name type="scientific">Paenibacillus konkukensis</name>
    <dbReference type="NCBI Taxonomy" id="2020716"/>
    <lineage>
        <taxon>Bacteria</taxon>
        <taxon>Bacillati</taxon>
        <taxon>Bacillota</taxon>
        <taxon>Bacilli</taxon>
        <taxon>Bacillales</taxon>
        <taxon>Paenibacillaceae</taxon>
        <taxon>Paenibacillus</taxon>
    </lineage>
</organism>
<dbReference type="SUPFAM" id="SSF48208">
    <property type="entry name" value="Six-hairpin glycosidases"/>
    <property type="match status" value="1"/>
</dbReference>
<dbReference type="EMBL" id="CP027059">
    <property type="protein sequence ID" value="UQZ86255.1"/>
    <property type="molecule type" value="Genomic_DNA"/>
</dbReference>
<dbReference type="GO" id="GO:0004339">
    <property type="term" value="F:glucan 1,4-alpha-glucosidase activity"/>
    <property type="evidence" value="ECO:0007669"/>
    <property type="project" value="UniProtKB-EC"/>
</dbReference>
<dbReference type="Gene3D" id="1.50.10.10">
    <property type="match status" value="1"/>
</dbReference>
<dbReference type="InterPro" id="IPR011613">
    <property type="entry name" value="GH15-like"/>
</dbReference>
<accession>A0ABY4RWW3</accession>
<sequence length="667" mass="77047">MPRPLVIGNGKILINFDDKLRLRDLYYPFVGQLNHVGGHFCKMGVWASGLFNWLDEDVWQRRLRYRPESLVTDIFANNDRLRVEVRIEDGIHQRDNIYLKKVSVRNRHSEAREVRLFFHHDFTINETEVGDTAVYDPRLNAVYHYKRNVYILANGKTPEQGIYQYSIGIKRFNHAEGTWRDAEDGVLGGNAIAQGSVDSTISFRLLLQPDEEQTMYYWLCVGEKYSEVRKLNHYVVENDAEQLLKRVEVYWQGWVNKERQDFADLPSEVIDLYKKSLLIVKTQMDRQGAIIAANDTDILQFNRDHYSYMWPRDGALVALAMSMAGYDGTVASFYKFCSDVLTKDGYLLHKYNPDGSTGSSWHPFIYSGELQLPIQEDETALVLYSLWEFYTKSGQIEYCQELYASLIRPAASFMQKYVHHELNLPLPSYDLWEERCGIFTFTCSAVFAGLQAAAHFAKLFGDEKRYTRYHTSANQIKEAMLRHLYDEASGRFLRGIYVRNNGEIEKDYTVESSMYSLFAFGVLPADDPRVIRTMEAIQQKLCVRTNVGGYARYEGDYYFKISDDLEQIPGNPWLISTLWIAEWNIAKAQSLHDLREPLATLLWVCQQAMESGVLPEQIHPLSGEPLSVAPLTWSHSTLVMTVVKYTEKYRQLQHVQETLYASGGTAI</sequence>
<evidence type="ECO:0000313" key="2">
    <source>
        <dbReference type="EMBL" id="UQZ86255.1"/>
    </source>
</evidence>
<reference evidence="2" key="1">
    <citation type="submission" date="2018-02" db="EMBL/GenBank/DDBJ databases">
        <authorList>
            <person name="Kim S.-K."/>
            <person name="Jung H.-I."/>
            <person name="Lee S.-W."/>
        </authorList>
    </citation>
    <scope>NUCLEOTIDE SEQUENCE</scope>
    <source>
        <strain evidence="2">SK3146</strain>
    </source>
</reference>
<dbReference type="EC" id="3.2.1.3" evidence="2"/>
<evidence type="ECO:0000259" key="1">
    <source>
        <dbReference type="Pfam" id="PF00723"/>
    </source>
</evidence>
<dbReference type="Proteomes" id="UP001057134">
    <property type="component" value="Chromosome"/>
</dbReference>
<name>A0ABY4RWW3_9BACL</name>
<dbReference type="Pfam" id="PF00723">
    <property type="entry name" value="Glyco_hydro_15"/>
    <property type="match status" value="1"/>
</dbReference>
<keyword evidence="2" id="KW-0326">Glycosidase</keyword>
<keyword evidence="3" id="KW-1185">Reference proteome</keyword>
<gene>
    <name evidence="2" type="primary">cga_3</name>
    <name evidence="2" type="ORF">SK3146_05548</name>
</gene>
<keyword evidence="2" id="KW-0378">Hydrolase</keyword>
<evidence type="ECO:0000313" key="3">
    <source>
        <dbReference type="Proteomes" id="UP001057134"/>
    </source>
</evidence>
<dbReference type="PANTHER" id="PTHR31616:SF13">
    <property type="entry name" value="GLUCAN 1,4-ALPHA-GLUCOSIDASE"/>
    <property type="match status" value="1"/>
</dbReference>
<protein>
    <submittedName>
        <fullName evidence="2">Glucoamylase</fullName>
        <ecNumber evidence="2">3.2.1.3</ecNumber>
    </submittedName>
</protein>
<proteinExistence type="predicted"/>
<dbReference type="InterPro" id="IPR012341">
    <property type="entry name" value="6hp_glycosidase-like_sf"/>
</dbReference>
<dbReference type="InterPro" id="IPR008928">
    <property type="entry name" value="6-hairpin_glycosidase_sf"/>
</dbReference>
<dbReference type="PANTHER" id="PTHR31616">
    <property type="entry name" value="TREHALASE"/>
    <property type="match status" value="1"/>
</dbReference>